<accession>A0A8T0HXM3</accession>
<evidence type="ECO:0000313" key="2">
    <source>
        <dbReference type="EMBL" id="KAG0575405.1"/>
    </source>
</evidence>
<dbReference type="EMBL" id="CM026425">
    <property type="protein sequence ID" value="KAG0575405.1"/>
    <property type="molecule type" value="Genomic_DNA"/>
</dbReference>
<dbReference type="Proteomes" id="UP000822688">
    <property type="component" value="Chromosome 5"/>
</dbReference>
<dbReference type="AlphaFoldDB" id="A0A8T0HXM3"/>
<evidence type="ECO:0000313" key="3">
    <source>
        <dbReference type="Proteomes" id="UP000822688"/>
    </source>
</evidence>
<keyword evidence="1" id="KW-0812">Transmembrane</keyword>
<name>A0A8T0HXM3_CERPU</name>
<evidence type="ECO:0000256" key="1">
    <source>
        <dbReference type="SAM" id="Phobius"/>
    </source>
</evidence>
<feature type="transmembrane region" description="Helical" evidence="1">
    <location>
        <begin position="77"/>
        <end position="96"/>
    </location>
</feature>
<protein>
    <submittedName>
        <fullName evidence="2">Uncharacterized protein</fullName>
    </submittedName>
</protein>
<sequence length="144" mass="15435">MLPRGASVGGAPASTLVSHDKLLLDHPASRRQSPSSCFACLSLWHGTALHWAVLVQSIGITSCYHERSESVGARSEVGLWPSVCMWIFFTAIAAVAASGAQGYHHPFVPLLFPPSISIFSLIFGGLFALISPLPSLWSPAFFRT</sequence>
<proteinExistence type="predicted"/>
<keyword evidence="1" id="KW-0472">Membrane</keyword>
<organism evidence="2 3">
    <name type="scientific">Ceratodon purpureus</name>
    <name type="common">Fire moss</name>
    <name type="synonym">Dicranum purpureum</name>
    <dbReference type="NCBI Taxonomy" id="3225"/>
    <lineage>
        <taxon>Eukaryota</taxon>
        <taxon>Viridiplantae</taxon>
        <taxon>Streptophyta</taxon>
        <taxon>Embryophyta</taxon>
        <taxon>Bryophyta</taxon>
        <taxon>Bryophytina</taxon>
        <taxon>Bryopsida</taxon>
        <taxon>Dicranidae</taxon>
        <taxon>Pseudoditrichales</taxon>
        <taxon>Ditrichaceae</taxon>
        <taxon>Ceratodon</taxon>
    </lineage>
</organism>
<comment type="caution">
    <text evidence="2">The sequence shown here is derived from an EMBL/GenBank/DDBJ whole genome shotgun (WGS) entry which is preliminary data.</text>
</comment>
<feature type="transmembrane region" description="Helical" evidence="1">
    <location>
        <begin position="116"/>
        <end position="137"/>
    </location>
</feature>
<reference evidence="2" key="1">
    <citation type="submission" date="2020-06" db="EMBL/GenBank/DDBJ databases">
        <title>WGS assembly of Ceratodon purpureus strain R40.</title>
        <authorList>
            <person name="Carey S.B."/>
            <person name="Jenkins J."/>
            <person name="Shu S."/>
            <person name="Lovell J.T."/>
            <person name="Sreedasyam A."/>
            <person name="Maumus F."/>
            <person name="Tiley G.P."/>
            <person name="Fernandez-Pozo N."/>
            <person name="Barry K."/>
            <person name="Chen C."/>
            <person name="Wang M."/>
            <person name="Lipzen A."/>
            <person name="Daum C."/>
            <person name="Saski C.A."/>
            <person name="Payton A.C."/>
            <person name="Mcbreen J.C."/>
            <person name="Conrad R.E."/>
            <person name="Kollar L.M."/>
            <person name="Olsson S."/>
            <person name="Huttunen S."/>
            <person name="Landis J.B."/>
            <person name="Wickett N.J."/>
            <person name="Johnson M.G."/>
            <person name="Rensing S.A."/>
            <person name="Grimwood J."/>
            <person name="Schmutz J."/>
            <person name="Mcdaniel S.F."/>
        </authorList>
    </citation>
    <scope>NUCLEOTIDE SEQUENCE</scope>
    <source>
        <strain evidence="2">R40</strain>
    </source>
</reference>
<keyword evidence="1" id="KW-1133">Transmembrane helix</keyword>
<keyword evidence="3" id="KW-1185">Reference proteome</keyword>
<gene>
    <name evidence="2" type="ORF">KC19_5G001800</name>
</gene>